<reference evidence="2 3" key="1">
    <citation type="submission" date="2020-08" db="EMBL/GenBank/DDBJ databases">
        <title>Genomic Encyclopedia of Type Strains, Phase IV (KMG-IV): sequencing the most valuable type-strain genomes for metagenomic binning, comparative biology and taxonomic classification.</title>
        <authorList>
            <person name="Goeker M."/>
        </authorList>
    </citation>
    <scope>NUCLEOTIDE SEQUENCE [LARGE SCALE GENOMIC DNA]</scope>
    <source>
        <strain evidence="2 3">DSM 27165</strain>
    </source>
</reference>
<gene>
    <name evidence="2" type="ORF">HNQ59_001026</name>
</gene>
<keyword evidence="3" id="KW-1185">Reference proteome</keyword>
<evidence type="ECO:0000313" key="2">
    <source>
        <dbReference type="EMBL" id="MBB5017756.1"/>
    </source>
</evidence>
<protein>
    <submittedName>
        <fullName evidence="2">Uncharacterized protein</fullName>
    </submittedName>
</protein>
<evidence type="ECO:0000313" key="3">
    <source>
        <dbReference type="Proteomes" id="UP000575898"/>
    </source>
</evidence>
<proteinExistence type="predicted"/>
<comment type="caution">
    <text evidence="2">The sequence shown here is derived from an EMBL/GenBank/DDBJ whole genome shotgun (WGS) entry which is preliminary data.</text>
</comment>
<dbReference type="RefSeq" id="WP_184036065.1">
    <property type="nucleotide sequence ID" value="NZ_JACHHY010000005.1"/>
</dbReference>
<feature type="compositionally biased region" description="Polar residues" evidence="1">
    <location>
        <begin position="1"/>
        <end position="23"/>
    </location>
</feature>
<dbReference type="AlphaFoldDB" id="A0A840MMM7"/>
<sequence>MSSKTAAAPNSQSVTAASTPPNQERQHHRHSEEARMSSPKYQLLSIGIKKIDLVSTIIS</sequence>
<name>A0A840MMM7_9PROT</name>
<dbReference type="Proteomes" id="UP000575898">
    <property type="component" value="Unassembled WGS sequence"/>
</dbReference>
<accession>A0A840MMM7</accession>
<evidence type="ECO:0000256" key="1">
    <source>
        <dbReference type="SAM" id="MobiDB-lite"/>
    </source>
</evidence>
<dbReference type="EMBL" id="JACHHY010000005">
    <property type="protein sequence ID" value="MBB5017756.1"/>
    <property type="molecule type" value="Genomic_DNA"/>
</dbReference>
<organism evidence="2 3">
    <name type="scientific">Chitinivorax tropicus</name>
    <dbReference type="NCBI Taxonomy" id="714531"/>
    <lineage>
        <taxon>Bacteria</taxon>
        <taxon>Pseudomonadati</taxon>
        <taxon>Pseudomonadota</taxon>
        <taxon>Betaproteobacteria</taxon>
        <taxon>Chitinivorax</taxon>
    </lineage>
</organism>
<feature type="region of interest" description="Disordered" evidence="1">
    <location>
        <begin position="1"/>
        <end position="41"/>
    </location>
</feature>